<sequence>MSVLFSPSLLDLNNSLGIIYISIILIAFLCGITNLQAYIYFVRNPGDSLALKTTIAVLLYVYFYNEVKHRSLELVFRLLDNLQLPLVTYAYYNLTITNFGSLLVLVQPQWGIIGYVGISVTVDVLVRGVYIYRVWVLSMRKKILSATLAVMSIATFGCGIMFAVEFGKSKGLSDISSLSWPIYLGLGTIAVCDVSIAAVLCVLLKRQATLSKHTYSIFRSLILYGINASALTSICAVISLILYATVTTSLVCIAFYCMLPKLYSISLLALLNSRKSLRERKKEAEVIVISQTSNSSSYNRKQMSADHNLIQDTSMTTLPY</sequence>
<evidence type="ECO:0000313" key="4">
    <source>
        <dbReference type="Proteomes" id="UP001385951"/>
    </source>
</evidence>
<evidence type="ECO:0000259" key="2">
    <source>
        <dbReference type="Pfam" id="PF20152"/>
    </source>
</evidence>
<keyword evidence="1" id="KW-1133">Transmembrane helix</keyword>
<organism evidence="3 4">
    <name type="scientific">Cerrena zonata</name>
    <dbReference type="NCBI Taxonomy" id="2478898"/>
    <lineage>
        <taxon>Eukaryota</taxon>
        <taxon>Fungi</taxon>
        <taxon>Dikarya</taxon>
        <taxon>Basidiomycota</taxon>
        <taxon>Agaricomycotina</taxon>
        <taxon>Agaricomycetes</taxon>
        <taxon>Polyporales</taxon>
        <taxon>Cerrenaceae</taxon>
        <taxon>Cerrena</taxon>
    </lineage>
</organism>
<dbReference type="PANTHER" id="PTHR40465:SF1">
    <property type="entry name" value="DUF6534 DOMAIN-CONTAINING PROTEIN"/>
    <property type="match status" value="1"/>
</dbReference>
<dbReference type="Pfam" id="PF20152">
    <property type="entry name" value="DUF6534"/>
    <property type="match status" value="1"/>
</dbReference>
<keyword evidence="1" id="KW-0472">Membrane</keyword>
<dbReference type="PANTHER" id="PTHR40465">
    <property type="entry name" value="CHROMOSOME 1, WHOLE GENOME SHOTGUN SEQUENCE"/>
    <property type="match status" value="1"/>
</dbReference>
<dbReference type="Proteomes" id="UP001385951">
    <property type="component" value="Unassembled WGS sequence"/>
</dbReference>
<reference evidence="3 4" key="1">
    <citation type="submission" date="2022-09" db="EMBL/GenBank/DDBJ databases">
        <authorList>
            <person name="Palmer J.M."/>
        </authorList>
    </citation>
    <scope>NUCLEOTIDE SEQUENCE [LARGE SCALE GENOMIC DNA]</scope>
    <source>
        <strain evidence="3 4">DSM 7382</strain>
    </source>
</reference>
<keyword evidence="1" id="KW-0812">Transmembrane</keyword>
<dbReference type="InterPro" id="IPR045339">
    <property type="entry name" value="DUF6534"/>
</dbReference>
<dbReference type="AlphaFoldDB" id="A0AAW0GW25"/>
<dbReference type="EMBL" id="JASBNA010000003">
    <property type="protein sequence ID" value="KAK7693759.1"/>
    <property type="molecule type" value="Genomic_DNA"/>
</dbReference>
<feature type="transmembrane region" description="Helical" evidence="1">
    <location>
        <begin position="248"/>
        <end position="271"/>
    </location>
</feature>
<feature type="transmembrane region" description="Helical" evidence="1">
    <location>
        <begin position="86"/>
        <end position="106"/>
    </location>
</feature>
<feature type="transmembrane region" description="Helical" evidence="1">
    <location>
        <begin position="216"/>
        <end position="242"/>
    </location>
</feature>
<name>A0AAW0GW25_9APHY</name>
<gene>
    <name evidence="3" type="ORF">QCA50_003331</name>
</gene>
<evidence type="ECO:0000313" key="3">
    <source>
        <dbReference type="EMBL" id="KAK7693759.1"/>
    </source>
</evidence>
<accession>A0AAW0GW25</accession>
<feature type="transmembrane region" description="Helical" evidence="1">
    <location>
        <begin position="18"/>
        <end position="42"/>
    </location>
</feature>
<comment type="caution">
    <text evidence="3">The sequence shown here is derived from an EMBL/GenBank/DDBJ whole genome shotgun (WGS) entry which is preliminary data.</text>
</comment>
<evidence type="ECO:0000256" key="1">
    <source>
        <dbReference type="SAM" id="Phobius"/>
    </source>
</evidence>
<feature type="domain" description="DUF6534" evidence="2">
    <location>
        <begin position="190"/>
        <end position="276"/>
    </location>
</feature>
<feature type="transmembrane region" description="Helical" evidence="1">
    <location>
        <begin position="143"/>
        <end position="162"/>
    </location>
</feature>
<proteinExistence type="predicted"/>
<feature type="transmembrane region" description="Helical" evidence="1">
    <location>
        <begin position="182"/>
        <end position="204"/>
    </location>
</feature>
<feature type="transmembrane region" description="Helical" evidence="1">
    <location>
        <begin position="112"/>
        <end position="131"/>
    </location>
</feature>
<keyword evidence="4" id="KW-1185">Reference proteome</keyword>
<protein>
    <recommendedName>
        <fullName evidence="2">DUF6534 domain-containing protein</fullName>
    </recommendedName>
</protein>